<protein>
    <recommendedName>
        <fullName evidence="4">Alanine acetyltransferase</fullName>
    </recommendedName>
</protein>
<organism evidence="2 3">
    <name type="scientific">Lysobacter panacisoli</name>
    <dbReference type="NCBI Taxonomy" id="1255263"/>
    <lineage>
        <taxon>Bacteria</taxon>
        <taxon>Pseudomonadati</taxon>
        <taxon>Pseudomonadota</taxon>
        <taxon>Gammaproteobacteria</taxon>
        <taxon>Lysobacterales</taxon>
        <taxon>Lysobacteraceae</taxon>
        <taxon>Lysobacter</taxon>
    </lineage>
</organism>
<keyword evidence="3" id="KW-1185">Reference proteome</keyword>
<dbReference type="Proteomes" id="UP001501083">
    <property type="component" value="Unassembled WGS sequence"/>
</dbReference>
<name>A0ABP9L7Q7_9GAMM</name>
<sequence>MSGLWTTQQREWLQAMGHAVWSLAPAEGDASATEPARDAVVREASKPVREERRPAPARSVAHEDRLMQALQRVVGDGAALAALDIDLAALRGNAAAKRALWPRLRALRAKGRVP</sequence>
<evidence type="ECO:0000313" key="3">
    <source>
        <dbReference type="Proteomes" id="UP001501083"/>
    </source>
</evidence>
<comment type="caution">
    <text evidence="2">The sequence shown here is derived from an EMBL/GenBank/DDBJ whole genome shotgun (WGS) entry which is preliminary data.</text>
</comment>
<evidence type="ECO:0000313" key="2">
    <source>
        <dbReference type="EMBL" id="GAA5070683.1"/>
    </source>
</evidence>
<dbReference type="EMBL" id="BAABKY010000001">
    <property type="protein sequence ID" value="GAA5070683.1"/>
    <property type="molecule type" value="Genomic_DNA"/>
</dbReference>
<evidence type="ECO:0008006" key="4">
    <source>
        <dbReference type="Google" id="ProtNLM"/>
    </source>
</evidence>
<feature type="region of interest" description="Disordered" evidence="1">
    <location>
        <begin position="26"/>
        <end position="60"/>
    </location>
</feature>
<dbReference type="RefSeq" id="WP_158982611.1">
    <property type="nucleotide sequence ID" value="NZ_BAABKY010000001.1"/>
</dbReference>
<proteinExistence type="predicted"/>
<feature type="compositionally biased region" description="Basic and acidic residues" evidence="1">
    <location>
        <begin position="35"/>
        <end position="60"/>
    </location>
</feature>
<evidence type="ECO:0000256" key="1">
    <source>
        <dbReference type="SAM" id="MobiDB-lite"/>
    </source>
</evidence>
<accession>A0ABP9L7Q7</accession>
<reference evidence="3" key="1">
    <citation type="journal article" date="2019" name="Int. J. Syst. Evol. Microbiol.">
        <title>The Global Catalogue of Microorganisms (GCM) 10K type strain sequencing project: providing services to taxonomists for standard genome sequencing and annotation.</title>
        <authorList>
            <consortium name="The Broad Institute Genomics Platform"/>
            <consortium name="The Broad Institute Genome Sequencing Center for Infectious Disease"/>
            <person name="Wu L."/>
            <person name="Ma J."/>
        </authorList>
    </citation>
    <scope>NUCLEOTIDE SEQUENCE [LARGE SCALE GENOMIC DNA]</scope>
    <source>
        <strain evidence="3">JCM 19212</strain>
    </source>
</reference>
<gene>
    <name evidence="2" type="ORF">GCM10025759_09000</name>
</gene>